<evidence type="ECO:0000259" key="1">
    <source>
        <dbReference type="Pfam" id="PF21747"/>
    </source>
</evidence>
<dbReference type="Proteomes" id="UP001589740">
    <property type="component" value="Unassembled WGS sequence"/>
</dbReference>
<evidence type="ECO:0000313" key="2">
    <source>
        <dbReference type="EMBL" id="MFB9859861.1"/>
    </source>
</evidence>
<keyword evidence="3" id="KW-1185">Reference proteome</keyword>
<organism evidence="2 3">
    <name type="scientific">Salinicoccus siamensis</name>
    <dbReference type="NCBI Taxonomy" id="381830"/>
    <lineage>
        <taxon>Bacteria</taxon>
        <taxon>Bacillati</taxon>
        <taxon>Bacillota</taxon>
        <taxon>Bacilli</taxon>
        <taxon>Bacillales</taxon>
        <taxon>Staphylococcaceae</taxon>
        <taxon>Salinicoccus</taxon>
    </lineage>
</organism>
<protein>
    <submittedName>
        <fullName evidence="2">YpoC family protein</fullName>
    </submittedName>
</protein>
<proteinExistence type="predicted"/>
<dbReference type="EMBL" id="JBHMAH010000004">
    <property type="protein sequence ID" value="MFB9859861.1"/>
    <property type="molecule type" value="Genomic_DNA"/>
</dbReference>
<name>A0ABV5Z1D3_9STAP</name>
<reference evidence="2 3" key="1">
    <citation type="submission" date="2024-09" db="EMBL/GenBank/DDBJ databases">
        <authorList>
            <person name="Sun Q."/>
            <person name="Mori K."/>
        </authorList>
    </citation>
    <scope>NUCLEOTIDE SEQUENCE [LARGE SCALE GENOMIC DNA]</scope>
    <source>
        <strain evidence="2 3">JCM 12822</strain>
    </source>
</reference>
<dbReference type="Pfam" id="PF21747">
    <property type="entry name" value="YpoC"/>
    <property type="match status" value="1"/>
</dbReference>
<accession>A0ABV5Z1D3</accession>
<gene>
    <name evidence="2" type="ORF">ACFFLE_01905</name>
</gene>
<evidence type="ECO:0000313" key="3">
    <source>
        <dbReference type="Proteomes" id="UP001589740"/>
    </source>
</evidence>
<comment type="caution">
    <text evidence="2">The sequence shown here is derived from an EMBL/GenBank/DDBJ whole genome shotgun (WGS) entry which is preliminary data.</text>
</comment>
<dbReference type="InterPro" id="IPR048427">
    <property type="entry name" value="YpoC"/>
</dbReference>
<sequence>MTIEAVYGSLIKNARQPDHDLYDKYYSLVTDHIQKHLSELETDDHPEVLPLNYCDRISYIKANPYKYHSIVQLNLIYTEFVKKYASYCVRRNKK</sequence>
<feature type="domain" description="YpoC-like" evidence="1">
    <location>
        <begin position="40"/>
        <end position="91"/>
    </location>
</feature>
<dbReference type="RefSeq" id="WP_380569484.1">
    <property type="nucleotide sequence ID" value="NZ_JBHMAH010000004.1"/>
</dbReference>